<evidence type="ECO:0000256" key="1">
    <source>
        <dbReference type="ARBA" id="ARBA00010634"/>
    </source>
</evidence>
<dbReference type="EMBL" id="CP018839">
    <property type="protein sequence ID" value="APR03487.1"/>
    <property type="molecule type" value="Genomic_DNA"/>
</dbReference>
<dbReference type="PRINTS" id="PR01805">
    <property type="entry name" value="VACJLIPOPROT"/>
</dbReference>
<protein>
    <submittedName>
        <fullName evidence="3">Phospholipid ABC transporter, periplasmic nucleoside-binding protein, MlaA-like</fullName>
    </submittedName>
</protein>
<dbReference type="OrthoDB" id="9785326at2"/>
<dbReference type="PROSITE" id="PS51257">
    <property type="entry name" value="PROKAR_LIPOPROTEIN"/>
    <property type="match status" value="1"/>
</dbReference>
<organism evidence="3 4">
    <name type="scientific">Thauera chlorobenzoica</name>
    <dbReference type="NCBI Taxonomy" id="96773"/>
    <lineage>
        <taxon>Bacteria</taxon>
        <taxon>Pseudomonadati</taxon>
        <taxon>Pseudomonadota</taxon>
        <taxon>Betaproteobacteria</taxon>
        <taxon>Rhodocyclales</taxon>
        <taxon>Zoogloeaceae</taxon>
        <taxon>Thauera</taxon>
    </lineage>
</organism>
<keyword evidence="2" id="KW-0732">Signal</keyword>
<dbReference type="InterPro" id="IPR007428">
    <property type="entry name" value="MlaA"/>
</dbReference>
<accession>A0A1H5UQA5</accession>
<dbReference type="GO" id="GO:0016020">
    <property type="term" value="C:membrane"/>
    <property type="evidence" value="ECO:0007669"/>
    <property type="project" value="InterPro"/>
</dbReference>
<dbReference type="RefSeq" id="WP_075147099.1">
    <property type="nucleotide sequence ID" value="NZ_CP018839.1"/>
</dbReference>
<gene>
    <name evidence="3" type="ORF">Tchl_0623</name>
</gene>
<proteinExistence type="inferred from homology"/>
<sequence>MQAQLRILRRRGLGAIVLATAMLAGCATTATPGDPLEGYNRAMFAFNEQVDKVALEPAARAYESVVPVPLRTGVGNFFGNLADPWIGLNNLLQGKVAESLGDFMRFAFNSTWGLLGVLDIASEAGLAKHDEDLGQTLGHWGVGEGAYIVLPFFGPRTVRDALALPADLEGDSPLRIGHVPTRNTLTGVRIIHTRHTLLGAERTLEEATLDKYAYVRDFYLEQRRYKVSDGKRERVYEDFDDLSASPLGDGIDVAAVTAVTRLELARFGASAVEAGGASVQSMK</sequence>
<dbReference type="PANTHER" id="PTHR30035:SF3">
    <property type="entry name" value="INTERMEMBRANE PHOSPHOLIPID TRANSPORT SYSTEM LIPOPROTEIN MLAA"/>
    <property type="match status" value="1"/>
</dbReference>
<dbReference type="AlphaFoldDB" id="A0A1H5UQA5"/>
<evidence type="ECO:0000256" key="2">
    <source>
        <dbReference type="ARBA" id="ARBA00022729"/>
    </source>
</evidence>
<reference evidence="3 4" key="1">
    <citation type="submission" date="2016-12" db="EMBL/GenBank/DDBJ databases">
        <title>Complete genome sequence of Thauera chlorobenzoica, a Betaproteobacterium degrading haloaromatics anaerobically to CO2 and halides.</title>
        <authorList>
            <person name="Goris T."/>
            <person name="Mergelsberg M."/>
            <person name="Boll M."/>
        </authorList>
    </citation>
    <scope>NUCLEOTIDE SEQUENCE [LARGE SCALE GENOMIC DNA]</scope>
    <source>
        <strain evidence="3 4">3CB1</strain>
    </source>
</reference>
<comment type="similarity">
    <text evidence="1">Belongs to the MlaA family.</text>
</comment>
<dbReference type="KEGG" id="tcl:Tchl_0623"/>
<dbReference type="STRING" id="96773.Tchl_0623"/>
<evidence type="ECO:0000313" key="3">
    <source>
        <dbReference type="EMBL" id="APR03487.1"/>
    </source>
</evidence>
<dbReference type="Proteomes" id="UP000185739">
    <property type="component" value="Chromosome"/>
</dbReference>
<keyword evidence="4" id="KW-1185">Reference proteome</keyword>
<dbReference type="GO" id="GO:0120010">
    <property type="term" value="P:intermembrane phospholipid transfer"/>
    <property type="evidence" value="ECO:0007669"/>
    <property type="project" value="TreeGrafter"/>
</dbReference>
<dbReference type="PANTHER" id="PTHR30035">
    <property type="entry name" value="LIPOPROTEIN VACJ-RELATED"/>
    <property type="match status" value="1"/>
</dbReference>
<dbReference type="Pfam" id="PF04333">
    <property type="entry name" value="MlaA"/>
    <property type="match status" value="1"/>
</dbReference>
<evidence type="ECO:0000313" key="4">
    <source>
        <dbReference type="Proteomes" id="UP000185739"/>
    </source>
</evidence>
<name>A0A1H5UQA5_9RHOO</name>